<dbReference type="InterPro" id="IPR019897">
    <property type="entry name" value="RidA_CS"/>
</dbReference>
<dbReference type="Pfam" id="PF01042">
    <property type="entry name" value="Ribonuc_L-PSP"/>
    <property type="match status" value="1"/>
</dbReference>
<dbReference type="PATRIC" id="fig|134601.6.peg.536"/>
<dbReference type="EMBL" id="CP012150">
    <property type="protein sequence ID" value="AKS30940.1"/>
    <property type="molecule type" value="Genomic_DNA"/>
</dbReference>
<comment type="similarity">
    <text evidence="1">Belongs to the RutC family.</text>
</comment>
<evidence type="ECO:0000313" key="2">
    <source>
        <dbReference type="EMBL" id="AKS30940.1"/>
    </source>
</evidence>
<dbReference type="STRING" id="134601.AFA91_02585"/>
<dbReference type="Gene3D" id="3.30.1330.40">
    <property type="entry name" value="RutC-like"/>
    <property type="match status" value="1"/>
</dbReference>
<dbReference type="CDD" id="cd00448">
    <property type="entry name" value="YjgF_YER057c_UK114_family"/>
    <property type="match status" value="1"/>
</dbReference>
<dbReference type="SUPFAM" id="SSF55298">
    <property type="entry name" value="YjgF-like"/>
    <property type="match status" value="1"/>
</dbReference>
<dbReference type="PANTHER" id="PTHR11803">
    <property type="entry name" value="2-IMINOBUTANOATE/2-IMINOPROPANOATE DEAMINASE RIDA"/>
    <property type="match status" value="1"/>
</dbReference>
<dbReference type="RefSeq" id="WP_049743353.1">
    <property type="nucleotide sequence ID" value="NZ_CP012150.1"/>
</dbReference>
<dbReference type="InterPro" id="IPR006175">
    <property type="entry name" value="YjgF/YER057c/UK114"/>
</dbReference>
<protein>
    <submittedName>
        <fullName evidence="2">Endoribonuclease L-PSP</fullName>
    </submittedName>
</protein>
<dbReference type="PANTHER" id="PTHR11803:SF58">
    <property type="entry name" value="PROTEIN HMF1-RELATED"/>
    <property type="match status" value="1"/>
</dbReference>
<dbReference type="Proteomes" id="UP000062255">
    <property type="component" value="Chromosome"/>
</dbReference>
<dbReference type="PROSITE" id="PS01094">
    <property type="entry name" value="UPF0076"/>
    <property type="match status" value="1"/>
</dbReference>
<evidence type="ECO:0000313" key="3">
    <source>
        <dbReference type="Proteomes" id="UP000062255"/>
    </source>
</evidence>
<accession>A0A0K0X0H8</accession>
<evidence type="ECO:0000256" key="1">
    <source>
        <dbReference type="ARBA" id="ARBA00010552"/>
    </source>
</evidence>
<dbReference type="InterPro" id="IPR035959">
    <property type="entry name" value="RutC-like_sf"/>
</dbReference>
<dbReference type="PROSITE" id="PS50007">
    <property type="entry name" value="PIPLC_X_DOMAIN"/>
    <property type="match status" value="1"/>
</dbReference>
<name>A0A0K0X0H8_MYCGD</name>
<gene>
    <name evidence="2" type="ORF">AFA91_02585</name>
</gene>
<dbReference type="GO" id="GO:0019239">
    <property type="term" value="F:deaminase activity"/>
    <property type="evidence" value="ECO:0007669"/>
    <property type="project" value="TreeGrafter"/>
</dbReference>
<sequence length="136" mass="14697">MHTLDSPDLVAPLGHYSYTTVHNGTVHVSGLLPLDAQGRPLAAEGFAAQARQVLHNLDRCLDAAGTTRQRLVSVTAYVTDLDQWGAFDAEYAAWIGDHRPARAVVGVARLHYDCQLEIQAVASAFTEEEAARDNAS</sequence>
<organism evidence="2 3">
    <name type="scientific">Mycolicibacterium goodii</name>
    <name type="common">Mycobacterium goodii</name>
    <dbReference type="NCBI Taxonomy" id="134601"/>
    <lineage>
        <taxon>Bacteria</taxon>
        <taxon>Bacillati</taxon>
        <taxon>Actinomycetota</taxon>
        <taxon>Actinomycetes</taxon>
        <taxon>Mycobacteriales</taxon>
        <taxon>Mycobacteriaceae</taxon>
        <taxon>Mycolicibacterium</taxon>
    </lineage>
</organism>
<dbReference type="GO" id="GO:0005829">
    <property type="term" value="C:cytosol"/>
    <property type="evidence" value="ECO:0007669"/>
    <property type="project" value="TreeGrafter"/>
</dbReference>
<dbReference type="OrthoDB" id="8684161at2"/>
<dbReference type="AlphaFoldDB" id="A0A0K0X0H8"/>
<dbReference type="KEGG" id="mgo:AFA91_02585"/>
<reference evidence="2 3" key="1">
    <citation type="submission" date="2015-07" db="EMBL/GenBank/DDBJ databases">
        <title>Complete genome sequence of Mycobacterium goodii X7B, a facultative thermophilic biodesulfurizing bacterium.</title>
        <authorList>
            <person name="Yu B."/>
            <person name="Li F."/>
            <person name="Xu P."/>
        </authorList>
    </citation>
    <scope>NUCLEOTIDE SEQUENCE [LARGE SCALE GENOMIC DNA]</scope>
    <source>
        <strain evidence="2 3">X7B</strain>
    </source>
</reference>
<proteinExistence type="inferred from homology"/>